<dbReference type="RefSeq" id="WP_135701633.1">
    <property type="nucleotide sequence ID" value="NZ_JBHILI010000008.1"/>
</dbReference>
<protein>
    <recommendedName>
        <fullName evidence="4">Lipoprotein</fullName>
    </recommendedName>
</protein>
<accession>A0ABV5BQF9</accession>
<organism evidence="2 3">
    <name type="scientific">Leptospira wolffii</name>
    <dbReference type="NCBI Taxonomy" id="409998"/>
    <lineage>
        <taxon>Bacteria</taxon>
        <taxon>Pseudomonadati</taxon>
        <taxon>Spirochaetota</taxon>
        <taxon>Spirochaetia</taxon>
        <taxon>Leptospirales</taxon>
        <taxon>Leptospiraceae</taxon>
        <taxon>Leptospira</taxon>
    </lineage>
</organism>
<evidence type="ECO:0000256" key="1">
    <source>
        <dbReference type="SAM" id="MobiDB-lite"/>
    </source>
</evidence>
<feature type="compositionally biased region" description="Basic and acidic residues" evidence="1">
    <location>
        <begin position="30"/>
        <end position="39"/>
    </location>
</feature>
<gene>
    <name evidence="2" type="ORF">ACE5IX_13610</name>
</gene>
<comment type="caution">
    <text evidence="2">The sequence shown here is derived from an EMBL/GenBank/DDBJ whole genome shotgun (WGS) entry which is preliminary data.</text>
</comment>
<evidence type="ECO:0008006" key="4">
    <source>
        <dbReference type="Google" id="ProtNLM"/>
    </source>
</evidence>
<evidence type="ECO:0000313" key="2">
    <source>
        <dbReference type="EMBL" id="MFB5737553.1"/>
    </source>
</evidence>
<proteinExistence type="predicted"/>
<dbReference type="Proteomes" id="UP001580391">
    <property type="component" value="Unassembled WGS sequence"/>
</dbReference>
<evidence type="ECO:0000313" key="3">
    <source>
        <dbReference type="Proteomes" id="UP001580391"/>
    </source>
</evidence>
<reference evidence="2 3" key="1">
    <citation type="submission" date="2024-09" db="EMBL/GenBank/DDBJ databases">
        <title>Taxonomic and Genotyping Characterization of Leptospira Strains isolated from Multiple Sources in Colombia highlights the importance of intermediate species.</title>
        <authorList>
            <person name="Torres Higuera L."/>
            <person name="Rojas Tapias D."/>
            <person name="Jimenez Velasquez S."/>
            <person name="Renjifo Ibanez C."/>
        </authorList>
    </citation>
    <scope>NUCLEOTIDE SEQUENCE [LARGE SCALE GENOMIC DNA]</scope>
    <source>
        <strain evidence="2 3">Lep080</strain>
    </source>
</reference>
<feature type="region of interest" description="Disordered" evidence="1">
    <location>
        <begin position="18"/>
        <end position="39"/>
    </location>
</feature>
<sequence length="213" mass="24782">MRFLISLFILLLSCKGGQRIPSPSQQESTSEPRWERKLGRPERPIWKPAYEVYASEIRGDKLRQILEDPNNNSLPKGESKSLLDSDLGWNPGGKRIFFIRIHPNSMYREIDTLGEVGIRLGDCDSKDKLEFPYTYYVFPTELGKGRDRVPKYLQENDKAVSSRKRKNYSHYLEETRRVLVAFPSSCFSAGQNRLEVQLLGEELYSFPFIFDYD</sequence>
<keyword evidence="3" id="KW-1185">Reference proteome</keyword>
<dbReference type="EMBL" id="JBHILJ010000007">
    <property type="protein sequence ID" value="MFB5737553.1"/>
    <property type="molecule type" value="Genomic_DNA"/>
</dbReference>
<name>A0ABV5BQF9_9LEPT</name>